<dbReference type="Proteomes" id="UP000606786">
    <property type="component" value="Unassembled WGS sequence"/>
</dbReference>
<dbReference type="EMBL" id="CAJHJT010000023">
    <property type="protein sequence ID" value="CAD7002122.1"/>
    <property type="molecule type" value="Genomic_DNA"/>
</dbReference>
<organism evidence="1 2">
    <name type="scientific">Ceratitis capitata</name>
    <name type="common">Mediterranean fruit fly</name>
    <name type="synonym">Tephritis capitata</name>
    <dbReference type="NCBI Taxonomy" id="7213"/>
    <lineage>
        <taxon>Eukaryota</taxon>
        <taxon>Metazoa</taxon>
        <taxon>Ecdysozoa</taxon>
        <taxon>Arthropoda</taxon>
        <taxon>Hexapoda</taxon>
        <taxon>Insecta</taxon>
        <taxon>Pterygota</taxon>
        <taxon>Neoptera</taxon>
        <taxon>Endopterygota</taxon>
        <taxon>Diptera</taxon>
        <taxon>Brachycera</taxon>
        <taxon>Muscomorpha</taxon>
        <taxon>Tephritoidea</taxon>
        <taxon>Tephritidae</taxon>
        <taxon>Ceratitis</taxon>
        <taxon>Ceratitis</taxon>
    </lineage>
</organism>
<reference evidence="1" key="1">
    <citation type="submission" date="2020-11" db="EMBL/GenBank/DDBJ databases">
        <authorList>
            <person name="Whitehead M."/>
        </authorList>
    </citation>
    <scope>NUCLEOTIDE SEQUENCE</scope>
    <source>
        <strain evidence="1">EGII</strain>
    </source>
</reference>
<evidence type="ECO:0000313" key="1">
    <source>
        <dbReference type="EMBL" id="CAD7002122.1"/>
    </source>
</evidence>
<keyword evidence="2" id="KW-1185">Reference proteome</keyword>
<gene>
    <name evidence="1" type="ORF">CCAP1982_LOCUS10610</name>
</gene>
<name>A0A811USK0_CERCA</name>
<accession>A0A811USK0</accession>
<sequence length="179" mass="20585">MAEIRKACNDTAEAIKNDFNTSQQHIRELKAIGRPVQFWNDWLVDEIVSRLAFETRKQWELSLLNDDNDKLFGNKMPLAVYASHADCINCSTHQIGQVAVGVRRGTPKYALQIDKKLALNKDFRSRYNEFKDELIEMNHMEPASEVTSAAYYMPHHPVIKESSITIKLRVISMLSPESF</sequence>
<protein>
    <submittedName>
        <fullName evidence="1">(Mediterranean fruit fly) hypothetical protein</fullName>
    </submittedName>
</protein>
<dbReference type="AlphaFoldDB" id="A0A811USK0"/>
<proteinExistence type="predicted"/>
<evidence type="ECO:0000313" key="2">
    <source>
        <dbReference type="Proteomes" id="UP000606786"/>
    </source>
</evidence>
<comment type="caution">
    <text evidence="1">The sequence shown here is derived from an EMBL/GenBank/DDBJ whole genome shotgun (WGS) entry which is preliminary data.</text>
</comment>